<evidence type="ECO:0000256" key="6">
    <source>
        <dbReference type="ARBA" id="ARBA00022989"/>
    </source>
</evidence>
<dbReference type="InterPro" id="IPR055459">
    <property type="entry name" value="OST48_MD"/>
</dbReference>
<dbReference type="GO" id="GO:0008250">
    <property type="term" value="C:oligosaccharyltransferase complex"/>
    <property type="evidence" value="ECO:0007669"/>
    <property type="project" value="TreeGrafter"/>
</dbReference>
<comment type="function">
    <text evidence="8">Subunit of the oligosaccharyl transferase (OST) complex that catalyzes the initial transfer of a defined glycan (Glc(3)Man(9)GlcNAc(2) in eukaryotes) from the lipid carrier dolichol-pyrophosphate to an asparagine residue within an Asn-X-Ser/Thr consensus motif in nascent polypeptide chains, the first step in protein N-glycosylation. N-glycosylation occurs cotranslationally and the complex associates with the Sec61 complex at the channel-forming translocon complex that mediates protein translocation across the endoplasmic reticulum (ER).</text>
</comment>
<dbReference type="AlphaFoldDB" id="A0A1X0QQL1"/>
<dbReference type="PROSITE" id="PS51257">
    <property type="entry name" value="PROKAR_LIPOPROTEIN"/>
    <property type="match status" value="1"/>
</dbReference>
<feature type="signal peptide" evidence="8">
    <location>
        <begin position="1"/>
        <end position="22"/>
    </location>
</feature>
<keyword evidence="5 8" id="KW-0256">Endoplasmic reticulum</keyword>
<reference evidence="11" key="1">
    <citation type="journal article" date="2016" name="Proc. Natl. Acad. Sci. U.S.A.">
        <title>Lipid metabolic changes in an early divergent fungus govern the establishment of a mutualistic symbiosis with endobacteria.</title>
        <authorList>
            <person name="Lastovetsky O.A."/>
            <person name="Gaspar M.L."/>
            <person name="Mondo S.J."/>
            <person name="LaButti K.M."/>
            <person name="Sandor L."/>
            <person name="Grigoriev I.V."/>
            <person name="Henry S.A."/>
            <person name="Pawlowska T.E."/>
        </authorList>
    </citation>
    <scope>NUCLEOTIDE SEQUENCE [LARGE SCALE GENOMIC DNA]</scope>
    <source>
        <strain evidence="11">ATCC 52814</strain>
    </source>
</reference>
<dbReference type="UniPathway" id="UPA00378"/>
<evidence type="ECO:0000256" key="3">
    <source>
        <dbReference type="ARBA" id="ARBA00008743"/>
    </source>
</evidence>
<evidence type="ECO:0000259" key="10">
    <source>
        <dbReference type="Pfam" id="PF23358"/>
    </source>
</evidence>
<evidence type="ECO:0000256" key="4">
    <source>
        <dbReference type="ARBA" id="ARBA00022692"/>
    </source>
</evidence>
<evidence type="ECO:0000256" key="1">
    <source>
        <dbReference type="ARBA" id="ARBA00004479"/>
    </source>
</evidence>
<dbReference type="GO" id="GO:0016740">
    <property type="term" value="F:transferase activity"/>
    <property type="evidence" value="ECO:0007669"/>
    <property type="project" value="UniProtKB-KW"/>
</dbReference>
<keyword evidence="8" id="KW-0732">Signal</keyword>
<evidence type="ECO:0000313" key="11">
    <source>
        <dbReference type="EMBL" id="ORE02045.1"/>
    </source>
</evidence>
<evidence type="ECO:0000259" key="9">
    <source>
        <dbReference type="Pfam" id="PF03345"/>
    </source>
</evidence>
<keyword evidence="7 8" id="KW-0472">Membrane</keyword>
<dbReference type="PANTHER" id="PTHR10830">
    <property type="entry name" value="DOLICHYL-DIPHOSPHOOLIGOSACCHARIDE--PROTEIN GLYCOSYLTRANSFERASE 48 KDA SUBUNIT"/>
    <property type="match status" value="1"/>
</dbReference>
<protein>
    <recommendedName>
        <fullName evidence="8">Dolichyl-diphosphooligosaccharide--protein glycosyltransferase subunit WBP1</fullName>
        <shortName evidence="8">Oligosaccharyl transferase subunit WBP1</shortName>
    </recommendedName>
</protein>
<organism evidence="11">
    <name type="scientific">Rhizopus microsporus var. microsporus</name>
    <dbReference type="NCBI Taxonomy" id="86635"/>
    <lineage>
        <taxon>Eukaryota</taxon>
        <taxon>Fungi</taxon>
        <taxon>Fungi incertae sedis</taxon>
        <taxon>Mucoromycota</taxon>
        <taxon>Mucoromycotina</taxon>
        <taxon>Mucoromycetes</taxon>
        <taxon>Mucorales</taxon>
        <taxon>Mucorineae</taxon>
        <taxon>Rhizopodaceae</taxon>
        <taxon>Rhizopus</taxon>
    </lineage>
</organism>
<evidence type="ECO:0000256" key="5">
    <source>
        <dbReference type="ARBA" id="ARBA00022824"/>
    </source>
</evidence>
<dbReference type="OrthoDB" id="29105at2759"/>
<dbReference type="VEuPathDB" id="FungiDB:BCV72DRAFT_281434"/>
<dbReference type="GO" id="GO:0018279">
    <property type="term" value="P:protein N-linked glycosylation via asparagine"/>
    <property type="evidence" value="ECO:0007669"/>
    <property type="project" value="UniProtKB-UniRule"/>
</dbReference>
<dbReference type="Pfam" id="PF03345">
    <property type="entry name" value="OST48_N"/>
    <property type="match status" value="1"/>
</dbReference>
<evidence type="ECO:0000256" key="7">
    <source>
        <dbReference type="ARBA" id="ARBA00023136"/>
    </source>
</evidence>
<dbReference type="Pfam" id="PF23358">
    <property type="entry name" value="OST48_MD"/>
    <property type="match status" value="1"/>
</dbReference>
<dbReference type="Proteomes" id="UP000242414">
    <property type="component" value="Unassembled WGS sequence"/>
</dbReference>
<comment type="pathway">
    <text evidence="2 8">Protein modification; protein glycosylation.</text>
</comment>
<dbReference type="InterPro" id="IPR055457">
    <property type="entry name" value="OST48_N"/>
</dbReference>
<comment type="subcellular location">
    <subcellularLocation>
        <location evidence="8">Endoplasmic reticulum membrane</location>
        <topology evidence="8">Single-pass type I membrane protein</topology>
    </subcellularLocation>
    <subcellularLocation>
        <location evidence="1">Membrane</location>
        <topology evidence="1">Single-pass type I membrane protein</topology>
    </subcellularLocation>
</comment>
<comment type="similarity">
    <text evidence="3 8">Belongs to the DDOST 48 kDa subunit family.</text>
</comment>
<dbReference type="InterPro" id="IPR005013">
    <property type="entry name" value="DDOST_48_kDa_subunit"/>
</dbReference>
<evidence type="ECO:0000256" key="2">
    <source>
        <dbReference type="ARBA" id="ARBA00004922"/>
    </source>
</evidence>
<dbReference type="PANTHER" id="PTHR10830:SF0">
    <property type="entry name" value="DOLICHYL-DIPHOSPHOOLIGOSACCHARIDE--PROTEIN GLYCOSYLTRANSFERASE 48 KDA SUBUNIT"/>
    <property type="match status" value="1"/>
</dbReference>
<feature type="chain" id="PRO_5011817655" description="Dolichyl-diphosphooligosaccharide--protein glycosyltransferase subunit WBP1" evidence="8">
    <location>
        <begin position="23"/>
        <end position="438"/>
    </location>
</feature>
<keyword evidence="11" id="KW-0808">Transferase</keyword>
<feature type="domain" description="OST48 middle" evidence="10">
    <location>
        <begin position="283"/>
        <end position="423"/>
    </location>
</feature>
<gene>
    <name evidence="11" type="ORF">BCV72DRAFT_281434</name>
</gene>
<keyword evidence="4 8" id="KW-0812">Transmembrane</keyword>
<comment type="subunit">
    <text evidence="8">Component of the oligosaccharyltransferase (OST) complex.</text>
</comment>
<accession>A0A1X0QQL1</accession>
<keyword evidence="6 8" id="KW-1133">Transmembrane helix</keyword>
<name>A0A1X0QQL1_RHIZD</name>
<feature type="transmembrane region" description="Helical" evidence="8">
    <location>
        <begin position="401"/>
        <end position="422"/>
    </location>
</feature>
<proteinExistence type="inferred from homology"/>
<dbReference type="EMBL" id="KV922078">
    <property type="protein sequence ID" value="ORE02045.1"/>
    <property type="molecule type" value="Genomic_DNA"/>
</dbReference>
<evidence type="ECO:0000256" key="8">
    <source>
        <dbReference type="RuleBase" id="RU361142"/>
    </source>
</evidence>
<sequence length="438" mass="49355">MRSITSLIILFVVSCLAFIADATSTTGHRVLVLLDSLSDKDNYTQFWQQLQGRGFDLVFKSADDPTTSLYYFGEQIFAHIIHFAPKSNLASHPQLNNVQLVNYVQKGGNMLIAVSSDVDDNVRALVSEFDIEVETEKVFGHTQFVGEHDLIATTNVIAPASIIEKKHMEAPILYSGAGLTVGNNPFSIAILNAEHDAFVAESYQKRADTSHPVTLVGALQARNSARVTVVGSLDLFSDKLISSAVNIDSDHTFGKSGNEDFINHLSQWTFQEKGVLKIVGHYHHKENETEQRTWYRLKDDIVYTIDIVEYKDSQWVPFKANDIQLEVIMLDPYIRTTLKQVSNEDAVGRFEAHIKLPDVYGVFTFKVNYKRSGLTYLLAEDQVSIRPFRHNEYPRFLTAAYPYYTATGSMMIGFIVFSIVWLSTWGGSDLRKTNTKNN</sequence>
<feature type="domain" description="OST48 N-terminal" evidence="9">
    <location>
        <begin position="29"/>
        <end position="269"/>
    </location>
</feature>